<keyword evidence="1" id="KW-0812">Transmembrane</keyword>
<evidence type="ECO:0000313" key="2">
    <source>
        <dbReference type="EMBL" id="SIP96173.1"/>
    </source>
</evidence>
<keyword evidence="3" id="KW-1185">Reference proteome</keyword>
<organism evidence="2 3">
    <name type="scientific">Marinobacterium stanieri</name>
    <dbReference type="NCBI Taxonomy" id="49186"/>
    <lineage>
        <taxon>Bacteria</taxon>
        <taxon>Pseudomonadati</taxon>
        <taxon>Pseudomonadota</taxon>
        <taxon>Gammaproteobacteria</taxon>
        <taxon>Oceanospirillales</taxon>
        <taxon>Oceanospirillaceae</taxon>
        <taxon>Marinobacterium</taxon>
    </lineage>
</organism>
<name>A0A1N6NVW8_9GAMM</name>
<sequence length="47" mass="5577">MEKRSIPLHHKMRLILICMGNVPLRLNYAPLTSFLFALFMFIPVQQF</sequence>
<feature type="transmembrane region" description="Helical" evidence="1">
    <location>
        <begin position="12"/>
        <end position="42"/>
    </location>
</feature>
<proteinExistence type="predicted"/>
<dbReference type="STRING" id="49186.SAMN05421647_101594"/>
<accession>A0A1N6NVW8</accession>
<keyword evidence="1" id="KW-0472">Membrane</keyword>
<dbReference type="Proteomes" id="UP000186895">
    <property type="component" value="Unassembled WGS sequence"/>
</dbReference>
<gene>
    <name evidence="2" type="ORF">SAMN05421647_101594</name>
</gene>
<keyword evidence="1" id="KW-1133">Transmembrane helix</keyword>
<dbReference type="AlphaFoldDB" id="A0A1N6NVW8"/>
<evidence type="ECO:0000313" key="3">
    <source>
        <dbReference type="Proteomes" id="UP000186895"/>
    </source>
</evidence>
<evidence type="ECO:0000256" key="1">
    <source>
        <dbReference type="SAM" id="Phobius"/>
    </source>
</evidence>
<dbReference type="EMBL" id="FTMN01000001">
    <property type="protein sequence ID" value="SIP96173.1"/>
    <property type="molecule type" value="Genomic_DNA"/>
</dbReference>
<reference evidence="3" key="1">
    <citation type="submission" date="2017-01" db="EMBL/GenBank/DDBJ databases">
        <authorList>
            <person name="Varghese N."/>
            <person name="Submissions S."/>
        </authorList>
    </citation>
    <scope>NUCLEOTIDE SEQUENCE [LARGE SCALE GENOMIC DNA]</scope>
    <source>
        <strain evidence="3">DSM 7027</strain>
    </source>
</reference>
<protein>
    <submittedName>
        <fullName evidence="2">Uncharacterized protein</fullName>
    </submittedName>
</protein>